<proteinExistence type="predicted"/>
<dbReference type="InterPro" id="IPR044873">
    <property type="entry name" value="Spike_S2_CoV_HR1"/>
</dbReference>
<dbReference type="GO" id="GO:0075509">
    <property type="term" value="P:endocytosis involved in viral entry into host cell"/>
    <property type="evidence" value="ECO:0007669"/>
    <property type="project" value="InterPro"/>
</dbReference>
<organism evidence="17">
    <name type="scientific">Bat coronavirus Fujian/773/2005</name>
    <dbReference type="NCBI Taxonomy" id="389145"/>
    <lineage>
        <taxon>Viruses</taxon>
        <taxon>Riboviria</taxon>
        <taxon>Orthornavirae</taxon>
        <taxon>Pisuviricota</taxon>
        <taxon>Pisoniviricetes</taxon>
        <taxon>Nidovirales</taxon>
        <taxon>Cornidovirineae</taxon>
        <taxon>Coronaviridae</taxon>
        <taxon>Orthocoronavirinae</taxon>
        <taxon>Alphacoronavirus</taxon>
    </lineage>
</organism>
<evidence type="ECO:0000256" key="6">
    <source>
        <dbReference type="ARBA" id="ARBA00022870"/>
    </source>
</evidence>
<evidence type="ECO:0000256" key="11">
    <source>
        <dbReference type="ARBA" id="ARBA00023136"/>
    </source>
</evidence>
<name>A4ULL0_9ALPC</name>
<dbReference type="PROSITE" id="PS51924">
    <property type="entry name" value="COV_S2_HR2"/>
    <property type="match status" value="1"/>
</dbReference>
<evidence type="ECO:0000256" key="9">
    <source>
        <dbReference type="ARBA" id="ARBA00023026"/>
    </source>
</evidence>
<evidence type="ECO:0000256" key="3">
    <source>
        <dbReference type="ARBA" id="ARBA00022729"/>
    </source>
</evidence>
<feature type="transmembrane region" description="Helical" evidence="14">
    <location>
        <begin position="1293"/>
        <end position="1326"/>
    </location>
</feature>
<dbReference type="GO" id="GO:0016020">
    <property type="term" value="C:membrane"/>
    <property type="evidence" value="ECO:0007669"/>
    <property type="project" value="InterPro"/>
</dbReference>
<keyword evidence="3" id="KW-0732">Signal</keyword>
<feature type="non-terminal residue" evidence="17">
    <location>
        <position position="1328"/>
    </location>
</feature>
<dbReference type="GO" id="GO:0046813">
    <property type="term" value="P:receptor-mediated virion attachment to host cell"/>
    <property type="evidence" value="ECO:0007669"/>
    <property type="project" value="InterPro"/>
</dbReference>
<dbReference type="Gene3D" id="2.60.40.3130">
    <property type="match status" value="1"/>
</dbReference>
<dbReference type="Gene3D" id="1.20.5.300">
    <property type="match status" value="2"/>
</dbReference>
<protein>
    <submittedName>
        <fullName evidence="17">Spike protein</fullName>
    </submittedName>
</protein>
<dbReference type="GO" id="GO:0055036">
    <property type="term" value="C:virion membrane"/>
    <property type="evidence" value="ECO:0007669"/>
    <property type="project" value="UniProtKB-SubCell"/>
</dbReference>
<dbReference type="GO" id="GO:0019031">
    <property type="term" value="C:viral envelope"/>
    <property type="evidence" value="ECO:0007669"/>
    <property type="project" value="UniProtKB-KW"/>
</dbReference>
<reference evidence="17" key="1">
    <citation type="journal article" date="2007" name="J. Virol.">
        <title>Evolutionary insights into the ecology of coronaviruses.</title>
        <authorList>
            <person name="Vijaykrishna D."/>
            <person name="Smith G.J."/>
            <person name="Zhang J.X."/>
            <person name="Peiris J.S."/>
            <person name="Chen H."/>
            <person name="Guan Y."/>
        </authorList>
    </citation>
    <scope>NUCLEOTIDE SEQUENCE</scope>
    <source>
        <strain evidence="17">BtCoV/Fujian/773/2005</strain>
    </source>
</reference>
<keyword evidence="1" id="KW-0945">Host-virus interaction</keyword>
<evidence type="ECO:0000256" key="4">
    <source>
        <dbReference type="ARBA" id="ARBA00022804"/>
    </source>
</evidence>
<dbReference type="Pfam" id="PF19209">
    <property type="entry name" value="CoV_S1_C"/>
    <property type="match status" value="1"/>
</dbReference>
<sequence length="1328" mass="146374">MYILIFALLPLSVLCGCRTSRTGDVSYPDQTYSLKTLYLDLPPNTTTVVSGYLPQPNKWVCGHNIGKGGGVYYGYNGLGHYDVAIGVGSSEFDANKFGLYWSYMPKKAGTGGRFGNFRICKWSQMYNTSTAFPTGNYVPDTCTWYQNNGKGCVVNLCFWTLNMEPGDIVGITWSLNAVRLSIGTRTANITRLFYLPNDWDSAQVDCPGTDYESCITQIVPSPISAYVQTDSYGAISNFTVCTNCSSFIGYVFSTLDGGRIPGDFPLTNWFLLTNSSTLIEGRAVTFQPMRVSCLWPVYGTAGYTDFINFNGTNEDKDCNGYSDDYAFEAVRFNFNLSGRIFDIGNSMKFRVGDVVADFVCRNTTEGLRAATVPSSQEPFYCFLDFNGTKIFVGMLPMVLREIVVTVYGDVYLNGYRVHKFPRLDAVLFNGTVSATTDSFWTIAMANFTEVMVEINNTAIDYFSYCETLLEKVKCQQGVFNLDDGFYPYQAVNPDNLPRSYAEVPRYNTHMYANITAINQSHADVNGASKVCVNTTQFTYTVGSNTALLPFSCDFALDNVNNYITFKMFCVTLVPTYPNFGSCIYAIAYEDGNVYHQISYVVFEVVPGNEIVGVPRYLGVQDSSDIVTDTCTSFTIYGKSGRGVIRKVNSTYIGGLYYTAGGRSLLGFKNTTTGEVFSVTPCEESQQVGVVGGSIVGSFSTNQSNNLGFNNTISFPTIWWSSNSSANCTNPVLTYSSYGVCPDGSITRLGLTDVQPHFNPVSSGNISIPSNFTISIQAEYLQIMSKPISVDCRMYVCNGNPHCLRLLVQYTSACSTLEQALQSHAKLESLEVNNMVTFSPDAYRLANISNFDSYNLSTVLPSTYGARSVIEDLLFEKVVTSGLGTVDEDYKRCTNGLTIADTVCAQYYNGIMVLPGVVDAEKMAMYTASLTGAMVGGAITAAASIPFSLAVQSRLNYVALQTDVLQQNQKILADSFNKAIEQITLGFSQVNDALQQTSMALSTVAEAISKIENVVNTQGLALSQLTQQLTANFDAISNSIEDIYNRLDILAADAQVDRLITGRLAALNSFVAQTLVKYAEVRSMRSLAMQKINECVKSQSARFGFCGNGTHLFSLSNAAPDGILFLHTVLVPTQYATVQAWSGICLGDFAYVLKNPAFSLFNSTNGTILVTSRTVYEPRRPTISEFIQIESCDVEQVNITHEMLPEVIPDYIDVNATLNEWFDKLPNHSLPDFNVTLLNMTYLNLSSEIHKLEAKSEYLMNLSKDLQATIDNINSTLVDLEWLNRFENYVKWPWYIWLAIALAFVVLTFLLLWCCLATGCCGCLGCLGT</sequence>
<dbReference type="InterPro" id="IPR044874">
    <property type="entry name" value="Spike_S2_CoV_HR2"/>
</dbReference>
<evidence type="ECO:0000256" key="7">
    <source>
        <dbReference type="ARBA" id="ARBA00022879"/>
    </source>
</evidence>
<keyword evidence="13" id="KW-1160">Virus entry into host cell</keyword>
<evidence type="ECO:0000256" key="1">
    <source>
        <dbReference type="ARBA" id="ARBA00022581"/>
    </source>
</evidence>
<keyword evidence="7" id="KW-0261">Viral envelope protein</keyword>
<dbReference type="SUPFAM" id="SSF111474">
    <property type="entry name" value="Coronavirus S2 glycoprotein"/>
    <property type="match status" value="2"/>
</dbReference>
<dbReference type="InterPro" id="IPR002552">
    <property type="entry name" value="Spike_S2_CoV"/>
</dbReference>
<evidence type="ECO:0000259" key="15">
    <source>
        <dbReference type="PROSITE" id="PS51923"/>
    </source>
</evidence>
<evidence type="ECO:0000313" key="17">
    <source>
        <dbReference type="EMBL" id="ABO88150.1"/>
    </source>
</evidence>
<keyword evidence="9" id="KW-0843">Virulence</keyword>
<keyword evidence="10" id="KW-0175">Coiled coil</keyword>
<keyword evidence="4" id="KW-1161">Viral attachment to host cell</keyword>
<keyword evidence="12" id="KW-0325">Glycoprotein</keyword>
<evidence type="ECO:0000256" key="13">
    <source>
        <dbReference type="ARBA" id="ARBA00023296"/>
    </source>
</evidence>
<feature type="domain" description="Coronavirus spike (S) glycoprotein S2 subunit heptad repeat 1 (HR1) region profile" evidence="15">
    <location>
        <begin position="944"/>
        <end position="1063"/>
    </location>
</feature>
<gene>
    <name evidence="17" type="primary">S</name>
</gene>
<keyword evidence="2 14" id="KW-0812">Transmembrane</keyword>
<dbReference type="GO" id="GO:0019064">
    <property type="term" value="P:fusion of virus membrane with host plasma membrane"/>
    <property type="evidence" value="ECO:0007669"/>
    <property type="project" value="InterPro"/>
</dbReference>
<evidence type="ECO:0000256" key="5">
    <source>
        <dbReference type="ARBA" id="ARBA00022844"/>
    </source>
</evidence>
<evidence type="ECO:0000256" key="10">
    <source>
        <dbReference type="ARBA" id="ARBA00023054"/>
    </source>
</evidence>
<evidence type="ECO:0000256" key="8">
    <source>
        <dbReference type="ARBA" id="ARBA00022989"/>
    </source>
</evidence>
<dbReference type="GO" id="GO:0044173">
    <property type="term" value="C:host cell endoplasmic reticulum-Golgi intermediate compartment membrane"/>
    <property type="evidence" value="ECO:0007669"/>
    <property type="project" value="UniProtKB-SubCell"/>
</dbReference>
<evidence type="ECO:0000256" key="14">
    <source>
        <dbReference type="SAM" id="Phobius"/>
    </source>
</evidence>
<evidence type="ECO:0000256" key="2">
    <source>
        <dbReference type="ARBA" id="ARBA00022692"/>
    </source>
</evidence>
<evidence type="ECO:0000256" key="12">
    <source>
        <dbReference type="ARBA" id="ARBA00023180"/>
    </source>
</evidence>
<dbReference type="GO" id="GO:0039654">
    <property type="term" value="P:fusion of virus membrane with host endosome membrane"/>
    <property type="evidence" value="ECO:0007669"/>
    <property type="project" value="InterPro"/>
</dbReference>
<dbReference type="InterPro" id="IPR043473">
    <property type="entry name" value="S2_sf_CoV"/>
</dbReference>
<dbReference type="Pfam" id="PF01600">
    <property type="entry name" value="CoV_S1"/>
    <property type="match status" value="1"/>
</dbReference>
<accession>A4ULL0</accession>
<keyword evidence="11 14" id="KW-0472">Membrane</keyword>
<keyword evidence="6" id="KW-1043">Host membrane</keyword>
<dbReference type="Pfam" id="PF01601">
    <property type="entry name" value="CoV_S2"/>
    <property type="match status" value="1"/>
</dbReference>
<keyword evidence="8 14" id="KW-1133">Transmembrane helix</keyword>
<keyword evidence="5" id="KW-0946">Virion</keyword>
<dbReference type="InterPro" id="IPR002551">
    <property type="entry name" value="Spike_S1_CoV"/>
</dbReference>
<evidence type="ECO:0000259" key="16">
    <source>
        <dbReference type="PROSITE" id="PS51924"/>
    </source>
</evidence>
<feature type="domain" description="Coronavirus spike (S) glycoprotein S2 subunit heptad repeat 2 (HR2) region profile" evidence="16">
    <location>
        <begin position="1208"/>
        <end position="1304"/>
    </location>
</feature>
<dbReference type="CDD" id="cd22369">
    <property type="entry name" value="alphaCoV_Spike_SD1-2_S1-S2_S2"/>
    <property type="match status" value="1"/>
</dbReference>
<dbReference type="InterPro" id="IPR043607">
    <property type="entry name" value="CoV_S1_C"/>
</dbReference>
<dbReference type="PROSITE" id="PS51923">
    <property type="entry name" value="COV_S2_HR1"/>
    <property type="match status" value="1"/>
</dbReference>
<dbReference type="EMBL" id="EF434379">
    <property type="protein sequence ID" value="ABO88150.1"/>
    <property type="molecule type" value="Genomic_RNA"/>
</dbReference>